<keyword evidence="1" id="KW-0732">Signal</keyword>
<dbReference type="Gene3D" id="3.60.15.10">
    <property type="entry name" value="Ribonuclease Z/Hydroxyacylglutathione hydrolase-like"/>
    <property type="match status" value="1"/>
</dbReference>
<evidence type="ECO:0000259" key="2">
    <source>
        <dbReference type="SMART" id="SM00849"/>
    </source>
</evidence>
<dbReference type="InterPro" id="IPR052195">
    <property type="entry name" value="Bact_Alkyl/Aryl-Sulfatase"/>
</dbReference>
<dbReference type="RefSeq" id="WP_128872435.1">
    <property type="nucleotide sequence ID" value="NZ_CABVJF010000002.1"/>
</dbReference>
<evidence type="ECO:0000313" key="5">
    <source>
        <dbReference type="Proteomes" id="UP000381378"/>
    </source>
</evidence>
<reference evidence="3 5" key="1">
    <citation type="submission" date="2019-09" db="EMBL/GenBank/DDBJ databases">
        <authorList>
            <person name="Chandra G."/>
            <person name="Truman W A."/>
        </authorList>
    </citation>
    <scope>NUCLEOTIDE SEQUENCE [LARGE SCALE GENOMIC DNA]</scope>
    <source>
        <strain evidence="3">PS928</strain>
    </source>
</reference>
<dbReference type="InterPro" id="IPR038536">
    <property type="entry name" value="Alkyl/aryl-sulf_dimr_sf"/>
</dbReference>
<dbReference type="EMBL" id="CABVJF010000002">
    <property type="protein sequence ID" value="VVP81468.1"/>
    <property type="molecule type" value="Genomic_DNA"/>
</dbReference>
<dbReference type="InterPro" id="IPR036866">
    <property type="entry name" value="RibonucZ/Hydroxyglut_hydro"/>
</dbReference>
<dbReference type="InterPro" id="IPR001279">
    <property type="entry name" value="Metallo-B-lactamas"/>
</dbReference>
<proteinExistence type="predicted"/>
<sequence precursor="true">MHNNYKKALLSMGLTFVVGGLNAATQVPTSAATPDPKAVERFELRTELMKQYPNVLNTLRSNPNAGFGGPVSAAIANHMYSRTNQAAIDDARSMLTIEQQGKGTWLLRFPFVNVAVFETTEGLVLVDTGYAPAGPALVEALRKISNKPVNTIIITHHHADHAFGAWALLAAGEKPRIISTDTYLSELAIDTKLVNFSIVRLNNQDPRDVPRRMEDTILPTETFHGTKTLSIGGEDFILTQARGESADQLWVSVPSRKVVVSADYWQPFLLNAGNGKRRQRHVAEWAQALRDMAAARPEWVLPMHGAAMISAAEAQDKLLAAADMLDSAVTQVADGLNADKRPDEIVASVKLPEKLQGRTDMAETYNRFQDVAKMVLKEDGGWWNGVPSDWAPAPLSAFGSEMVELSGGIDKVTTRIRALQETNPALACKLADMAYFAAPDNKDVLQVSLDAYSKRIAPGIPTQELTVYLEHMLNLKQRLKHLDKQPSLDTASH</sequence>
<feature type="chain" id="PRO_5033480490" description="Metallo-beta-lactamase domain-containing protein" evidence="1">
    <location>
        <begin position="24"/>
        <end position="493"/>
    </location>
</feature>
<dbReference type="EMBL" id="CABVJF010000033">
    <property type="protein sequence ID" value="VVQ25112.1"/>
    <property type="molecule type" value="Genomic_DNA"/>
</dbReference>
<organism evidence="3 5">
    <name type="scientific">Pseudomonas fluorescens</name>
    <dbReference type="NCBI Taxonomy" id="294"/>
    <lineage>
        <taxon>Bacteria</taxon>
        <taxon>Pseudomonadati</taxon>
        <taxon>Pseudomonadota</taxon>
        <taxon>Gammaproteobacteria</taxon>
        <taxon>Pseudomonadales</taxon>
        <taxon>Pseudomonadaceae</taxon>
        <taxon>Pseudomonas</taxon>
    </lineage>
</organism>
<gene>
    <name evidence="3" type="ORF">PS928_00775</name>
    <name evidence="4" type="ORF">PS928_05926</name>
</gene>
<feature type="domain" description="Metallo-beta-lactamase" evidence="2">
    <location>
        <begin position="111"/>
        <end position="304"/>
    </location>
</feature>
<dbReference type="SMART" id="SM00849">
    <property type="entry name" value="Lactamase_B"/>
    <property type="match status" value="1"/>
</dbReference>
<evidence type="ECO:0000256" key="1">
    <source>
        <dbReference type="SAM" id="SignalP"/>
    </source>
</evidence>
<dbReference type="Pfam" id="PF00753">
    <property type="entry name" value="Lactamase_B"/>
    <property type="match status" value="1"/>
</dbReference>
<dbReference type="PANTHER" id="PTHR43223:SF2">
    <property type="entry name" value="METALLO-BETA-LACTAMASE DOMAIN-CONTAINING PROTEIN"/>
    <property type="match status" value="1"/>
</dbReference>
<accession>A0A5E7S6E0</accession>
<dbReference type="PANTHER" id="PTHR43223">
    <property type="entry name" value="ALKYL/ARYL-SULFATASE"/>
    <property type="match status" value="1"/>
</dbReference>
<evidence type="ECO:0000313" key="3">
    <source>
        <dbReference type="EMBL" id="VVP81468.1"/>
    </source>
</evidence>
<dbReference type="Proteomes" id="UP000381378">
    <property type="component" value="Unassembled WGS sequence"/>
</dbReference>
<dbReference type="AlphaFoldDB" id="A0A5E7S6E0"/>
<dbReference type="Gene3D" id="1.25.40.880">
    <property type="entry name" value="Alkyl sulfatase, dimerisation domain"/>
    <property type="match status" value="1"/>
</dbReference>
<dbReference type="InterPro" id="IPR029228">
    <property type="entry name" value="Alkyl_sulf_dimr"/>
</dbReference>
<dbReference type="GO" id="GO:0046983">
    <property type="term" value="F:protein dimerization activity"/>
    <property type="evidence" value="ECO:0007669"/>
    <property type="project" value="InterPro"/>
</dbReference>
<protein>
    <recommendedName>
        <fullName evidence="2">Metallo-beta-lactamase domain-containing protein</fullName>
    </recommendedName>
</protein>
<dbReference type="SUPFAM" id="SSF56281">
    <property type="entry name" value="Metallo-hydrolase/oxidoreductase"/>
    <property type="match status" value="1"/>
</dbReference>
<name>A0A5E7S6E0_PSEFL</name>
<evidence type="ECO:0000313" key="4">
    <source>
        <dbReference type="EMBL" id="VVQ25112.1"/>
    </source>
</evidence>
<feature type="signal peptide" evidence="1">
    <location>
        <begin position="1"/>
        <end position="23"/>
    </location>
</feature>
<dbReference type="OrthoDB" id="9815874at2"/>
<dbReference type="Pfam" id="PF14863">
    <property type="entry name" value="Alkyl_sulf_dimr"/>
    <property type="match status" value="1"/>
</dbReference>